<comment type="caution">
    <text evidence="1">The sequence shown here is derived from an EMBL/GenBank/DDBJ whole genome shotgun (WGS) entry which is preliminary data.</text>
</comment>
<dbReference type="Proteomes" id="UP001558652">
    <property type="component" value="Unassembled WGS sequence"/>
</dbReference>
<dbReference type="AlphaFoldDB" id="A0ABD0YVL1"/>
<sequence length="128" mass="14191">METREDVAVIADTTAANTSVVLDMIKTEIMMMMGVIKGVLVIDGSTVNLEEFSYLLVTANAKLAAACQMLGEVRWRNLYNMLIRQVSLEIRADVGITFKTDNKEFMKKLKDAKGDRRNTSALCSPHGC</sequence>
<organism evidence="1 2">
    <name type="scientific">Ranatra chinensis</name>
    <dbReference type="NCBI Taxonomy" id="642074"/>
    <lineage>
        <taxon>Eukaryota</taxon>
        <taxon>Metazoa</taxon>
        <taxon>Ecdysozoa</taxon>
        <taxon>Arthropoda</taxon>
        <taxon>Hexapoda</taxon>
        <taxon>Insecta</taxon>
        <taxon>Pterygota</taxon>
        <taxon>Neoptera</taxon>
        <taxon>Paraneoptera</taxon>
        <taxon>Hemiptera</taxon>
        <taxon>Heteroptera</taxon>
        <taxon>Panheteroptera</taxon>
        <taxon>Nepomorpha</taxon>
        <taxon>Nepidae</taxon>
        <taxon>Ranatrinae</taxon>
        <taxon>Ranatra</taxon>
    </lineage>
</organism>
<accession>A0ABD0YVL1</accession>
<evidence type="ECO:0008006" key="3">
    <source>
        <dbReference type="Google" id="ProtNLM"/>
    </source>
</evidence>
<gene>
    <name evidence="1" type="ORF">AAG570_006250</name>
</gene>
<protein>
    <recommendedName>
        <fullName evidence="3">RNase H type-1 domain-containing protein</fullName>
    </recommendedName>
</protein>
<evidence type="ECO:0000313" key="1">
    <source>
        <dbReference type="EMBL" id="KAL1139264.1"/>
    </source>
</evidence>
<proteinExistence type="predicted"/>
<evidence type="ECO:0000313" key="2">
    <source>
        <dbReference type="Proteomes" id="UP001558652"/>
    </source>
</evidence>
<keyword evidence="2" id="KW-1185">Reference proteome</keyword>
<dbReference type="EMBL" id="JBFDAA010000002">
    <property type="protein sequence ID" value="KAL1139264.1"/>
    <property type="molecule type" value="Genomic_DNA"/>
</dbReference>
<name>A0ABD0YVL1_9HEMI</name>
<reference evidence="1 2" key="1">
    <citation type="submission" date="2024-07" db="EMBL/GenBank/DDBJ databases">
        <title>Chromosome-level genome assembly of the water stick insect Ranatra chinensis (Heteroptera: Nepidae).</title>
        <authorList>
            <person name="Liu X."/>
        </authorList>
    </citation>
    <scope>NUCLEOTIDE SEQUENCE [LARGE SCALE GENOMIC DNA]</scope>
    <source>
        <strain evidence="1">Cailab_2021Rc</strain>
        <tissue evidence="1">Muscle</tissue>
    </source>
</reference>